<reference evidence="3" key="1">
    <citation type="submission" date="2022-10" db="EMBL/GenBank/DDBJ databases">
        <title>Tapping the CABI collections for fungal endophytes: first genome assemblies for Collariella, Neodidymelliopsis, Ascochyta clinopodiicola, Didymella pomorum, Didymosphaeria variabile, Neocosmospora piperis and Neocucurbitaria cava.</title>
        <authorList>
            <person name="Hill R."/>
        </authorList>
    </citation>
    <scope>NUCLEOTIDE SEQUENCE</scope>
    <source>
        <strain evidence="3">IMI 356814</strain>
    </source>
</reference>
<keyword evidence="4" id="KW-1185">Reference proteome</keyword>
<dbReference type="Proteomes" id="UP001140560">
    <property type="component" value="Unassembled WGS sequence"/>
</dbReference>
<dbReference type="EMBL" id="JAPEUY010000010">
    <property type="protein sequence ID" value="KAJ4368853.1"/>
    <property type="molecule type" value="Genomic_DNA"/>
</dbReference>
<organism evidence="3 4">
    <name type="scientific">Neocucurbitaria cava</name>
    <dbReference type="NCBI Taxonomy" id="798079"/>
    <lineage>
        <taxon>Eukaryota</taxon>
        <taxon>Fungi</taxon>
        <taxon>Dikarya</taxon>
        <taxon>Ascomycota</taxon>
        <taxon>Pezizomycotina</taxon>
        <taxon>Dothideomycetes</taxon>
        <taxon>Pleosporomycetidae</taxon>
        <taxon>Pleosporales</taxon>
        <taxon>Pleosporineae</taxon>
        <taxon>Cucurbitariaceae</taxon>
        <taxon>Neocucurbitaria</taxon>
    </lineage>
</organism>
<dbReference type="OrthoDB" id="5422958at2759"/>
<evidence type="ECO:0000259" key="2">
    <source>
        <dbReference type="Pfam" id="PF13259"/>
    </source>
</evidence>
<comment type="caution">
    <text evidence="3">The sequence shown here is derived from an EMBL/GenBank/DDBJ whole genome shotgun (WGS) entry which is preliminary data.</text>
</comment>
<feature type="compositionally biased region" description="Low complexity" evidence="1">
    <location>
        <begin position="29"/>
        <end position="47"/>
    </location>
</feature>
<dbReference type="PANTHER" id="PTHR28065">
    <property type="entry name" value="FREQUENIN"/>
    <property type="match status" value="1"/>
</dbReference>
<dbReference type="InterPro" id="IPR025124">
    <property type="entry name" value="Gag1-like_clamp"/>
</dbReference>
<feature type="region of interest" description="Disordered" evidence="1">
    <location>
        <begin position="1"/>
        <end position="49"/>
    </location>
</feature>
<feature type="domain" description="Gag1-like clamp" evidence="2">
    <location>
        <begin position="139"/>
        <end position="301"/>
    </location>
</feature>
<dbReference type="AlphaFoldDB" id="A0A9W8Y5S4"/>
<sequence length="365" mass="40567">MFCRARRHDRQAFESTWTKDATGTGIARPPSSSTDPPSSAPTQASSARLQIPTVLVASASAARWLPATRLSAMENNLSAARQAKRFLDDRLRHDWEYPNIPPAWSASDEEVRDAPEIRERYYGESESGDSNGDEQGATSPYKFDSPDSIGHAVARTREARRKRRRERLEREMAENEGLRIWVERRDRWTGAASVKKYGTKWQRLDNRPPSPAGDSSEEHPTTPTGSESQSVDSATPETFDLVPVAPRLLATNPIRASITPKAYPDIFQKIVVSSRTPSVPINLADMTKALVQGWKDTDEWPPRAGVLDPLAGKKRGITGAAVNAQHGGFMERHPHLEKSVDSVKRILHLNGHHHDQEHVAAEKEG</sequence>
<gene>
    <name evidence="3" type="ORF">N0V83_005935</name>
</gene>
<dbReference type="Pfam" id="PF13259">
    <property type="entry name" value="clamp_Gag1-like"/>
    <property type="match status" value="1"/>
</dbReference>
<feature type="region of interest" description="Disordered" evidence="1">
    <location>
        <begin position="199"/>
        <end position="235"/>
    </location>
</feature>
<dbReference type="InterPro" id="IPR053274">
    <property type="entry name" value="Fluconazole_resistance"/>
</dbReference>
<evidence type="ECO:0000313" key="4">
    <source>
        <dbReference type="Proteomes" id="UP001140560"/>
    </source>
</evidence>
<name>A0A9W8Y5S4_9PLEO</name>
<feature type="compositionally biased region" description="Polar residues" evidence="1">
    <location>
        <begin position="221"/>
        <end position="235"/>
    </location>
</feature>
<protein>
    <recommendedName>
        <fullName evidence="2">Gag1-like clamp domain-containing protein</fullName>
    </recommendedName>
</protein>
<proteinExistence type="predicted"/>
<evidence type="ECO:0000313" key="3">
    <source>
        <dbReference type="EMBL" id="KAJ4368853.1"/>
    </source>
</evidence>
<accession>A0A9W8Y5S4</accession>
<dbReference type="PANTHER" id="PTHR28065:SF1">
    <property type="entry name" value="DUF4050 DOMAIN-CONTAINING PROTEIN"/>
    <property type="match status" value="1"/>
</dbReference>
<feature type="region of interest" description="Disordered" evidence="1">
    <location>
        <begin position="121"/>
        <end position="166"/>
    </location>
</feature>
<evidence type="ECO:0000256" key="1">
    <source>
        <dbReference type="SAM" id="MobiDB-lite"/>
    </source>
</evidence>